<keyword evidence="3" id="KW-1185">Reference proteome</keyword>
<organism evidence="2 3">
    <name type="scientific">Quillaja saponaria</name>
    <name type="common">Soap bark tree</name>
    <dbReference type="NCBI Taxonomy" id="32244"/>
    <lineage>
        <taxon>Eukaryota</taxon>
        <taxon>Viridiplantae</taxon>
        <taxon>Streptophyta</taxon>
        <taxon>Embryophyta</taxon>
        <taxon>Tracheophyta</taxon>
        <taxon>Spermatophyta</taxon>
        <taxon>Magnoliopsida</taxon>
        <taxon>eudicotyledons</taxon>
        <taxon>Gunneridae</taxon>
        <taxon>Pentapetalae</taxon>
        <taxon>rosids</taxon>
        <taxon>fabids</taxon>
        <taxon>Fabales</taxon>
        <taxon>Quillajaceae</taxon>
        <taxon>Quillaja</taxon>
    </lineage>
</organism>
<comment type="caution">
    <text evidence="2">The sequence shown here is derived from an EMBL/GenBank/DDBJ whole genome shotgun (WGS) entry which is preliminary data.</text>
</comment>
<dbReference type="PANTHER" id="PTHR33143:SF63">
    <property type="entry name" value="F16F4.1 PROTEIN"/>
    <property type="match status" value="1"/>
</dbReference>
<evidence type="ECO:0000313" key="2">
    <source>
        <dbReference type="EMBL" id="KAJ7971359.1"/>
    </source>
</evidence>
<dbReference type="Proteomes" id="UP001163823">
    <property type="component" value="Chromosome 4"/>
</dbReference>
<dbReference type="GO" id="GO:0005634">
    <property type="term" value="C:nucleus"/>
    <property type="evidence" value="ECO:0007669"/>
    <property type="project" value="TreeGrafter"/>
</dbReference>
<dbReference type="InterPro" id="IPR008889">
    <property type="entry name" value="VQ"/>
</dbReference>
<evidence type="ECO:0000313" key="3">
    <source>
        <dbReference type="Proteomes" id="UP001163823"/>
    </source>
</evidence>
<proteinExistence type="predicted"/>
<accession>A0AAD7PY52</accession>
<gene>
    <name evidence="2" type="ORF">O6P43_009404</name>
</gene>
<evidence type="ECO:0000259" key="1">
    <source>
        <dbReference type="Pfam" id="PF05678"/>
    </source>
</evidence>
<dbReference type="KEGG" id="qsa:O6P43_009404"/>
<feature type="domain" description="VQ" evidence="1">
    <location>
        <begin position="54"/>
        <end position="73"/>
    </location>
</feature>
<dbReference type="PANTHER" id="PTHR33143">
    <property type="entry name" value="F16F4.1 PROTEIN-RELATED"/>
    <property type="match status" value="1"/>
</dbReference>
<dbReference type="Pfam" id="PF05678">
    <property type="entry name" value="VQ"/>
    <property type="match status" value="1"/>
</dbReference>
<dbReference type="AlphaFoldDB" id="A0AAD7PY52"/>
<name>A0AAD7PY52_QUISA</name>
<dbReference type="InterPro" id="IPR039607">
    <property type="entry name" value="VQ_8/17/18/20/21/25"/>
</dbReference>
<reference evidence="2" key="1">
    <citation type="journal article" date="2023" name="Science">
        <title>Elucidation of the pathway for biosynthesis of saponin adjuvants from the soapbark tree.</title>
        <authorList>
            <person name="Reed J."/>
            <person name="Orme A."/>
            <person name="El-Demerdash A."/>
            <person name="Owen C."/>
            <person name="Martin L.B.B."/>
            <person name="Misra R.C."/>
            <person name="Kikuchi S."/>
            <person name="Rejzek M."/>
            <person name="Martin A.C."/>
            <person name="Harkess A."/>
            <person name="Leebens-Mack J."/>
            <person name="Louveau T."/>
            <person name="Stephenson M.J."/>
            <person name="Osbourn A."/>
        </authorList>
    </citation>
    <scope>NUCLEOTIDE SEQUENCE</scope>
    <source>
        <strain evidence="2">S10</strain>
    </source>
</reference>
<sequence length="77" mass="8790">MDSQARKQLQGPKPSALAICRNSTKIKKQILSQYDHHQSRRHDRSPPVVVYLRSPQIIHARPEEFMGLVQKLTSGSN</sequence>
<protein>
    <submittedName>
        <fullName evidence="2">VQ motif-containing protein</fullName>
    </submittedName>
</protein>
<dbReference type="EMBL" id="JARAOO010000004">
    <property type="protein sequence ID" value="KAJ7971359.1"/>
    <property type="molecule type" value="Genomic_DNA"/>
</dbReference>